<dbReference type="RefSeq" id="WP_326565223.1">
    <property type="nucleotide sequence ID" value="NZ_CP142149.1"/>
</dbReference>
<feature type="chain" id="PRO_5046802657" evidence="9">
    <location>
        <begin position="24"/>
        <end position="661"/>
    </location>
</feature>
<dbReference type="PANTHER" id="PTHR14218">
    <property type="entry name" value="PROTEASE S8 TRIPEPTIDYL PEPTIDASE I CLN2"/>
    <property type="match status" value="1"/>
</dbReference>
<dbReference type="Pfam" id="PF09286">
    <property type="entry name" value="Pro-kuma_activ"/>
    <property type="match status" value="1"/>
</dbReference>
<dbReference type="Gene3D" id="3.40.50.200">
    <property type="entry name" value="Peptidase S8/S53 domain"/>
    <property type="match status" value="1"/>
</dbReference>
<feature type="compositionally biased region" description="Gly residues" evidence="8">
    <location>
        <begin position="474"/>
        <end position="487"/>
    </location>
</feature>
<evidence type="ECO:0000259" key="10">
    <source>
        <dbReference type="PROSITE" id="PS51695"/>
    </source>
</evidence>
<name>A0ABZ1HW51_9PSEU</name>
<keyword evidence="5" id="KW-0720">Serine protease</keyword>
<keyword evidence="12" id="KW-1185">Reference proteome</keyword>
<keyword evidence="2" id="KW-0645">Protease</keyword>
<accession>A0ABZ1HW51</accession>
<protein>
    <submittedName>
        <fullName evidence="11">S53 family peptidase</fullName>
        <ecNumber evidence="11">3.4.-.-</ecNumber>
    </submittedName>
</protein>
<gene>
    <name evidence="11" type="ORF">VSH64_25610</name>
</gene>
<dbReference type="EC" id="3.4.-.-" evidence="11"/>
<evidence type="ECO:0000256" key="4">
    <source>
        <dbReference type="ARBA" id="ARBA00022801"/>
    </source>
</evidence>
<dbReference type="EMBL" id="CP142149">
    <property type="protein sequence ID" value="WSE26255.1"/>
    <property type="molecule type" value="Genomic_DNA"/>
</dbReference>
<organism evidence="11 12">
    <name type="scientific">Amycolatopsis rhabdoformis</name>
    <dbReference type="NCBI Taxonomy" id="1448059"/>
    <lineage>
        <taxon>Bacteria</taxon>
        <taxon>Bacillati</taxon>
        <taxon>Actinomycetota</taxon>
        <taxon>Actinomycetes</taxon>
        <taxon>Pseudonocardiales</taxon>
        <taxon>Pseudonocardiaceae</taxon>
        <taxon>Amycolatopsis</taxon>
    </lineage>
</organism>
<dbReference type="InterPro" id="IPR050819">
    <property type="entry name" value="Tripeptidyl-peptidase_I"/>
</dbReference>
<dbReference type="PROSITE" id="PS51695">
    <property type="entry name" value="SEDOLISIN"/>
    <property type="match status" value="1"/>
</dbReference>
<evidence type="ECO:0000256" key="6">
    <source>
        <dbReference type="ARBA" id="ARBA00022837"/>
    </source>
</evidence>
<keyword evidence="6" id="KW-0106">Calcium</keyword>
<dbReference type="SUPFAM" id="SSF54897">
    <property type="entry name" value="Protease propeptides/inhibitors"/>
    <property type="match status" value="1"/>
</dbReference>
<dbReference type="GO" id="GO:0016787">
    <property type="term" value="F:hydrolase activity"/>
    <property type="evidence" value="ECO:0007669"/>
    <property type="project" value="UniProtKB-KW"/>
</dbReference>
<evidence type="ECO:0000256" key="9">
    <source>
        <dbReference type="SAM" id="SignalP"/>
    </source>
</evidence>
<evidence type="ECO:0000256" key="5">
    <source>
        <dbReference type="ARBA" id="ARBA00022825"/>
    </source>
</evidence>
<feature type="signal peptide" evidence="9">
    <location>
        <begin position="1"/>
        <end position="23"/>
    </location>
</feature>
<evidence type="ECO:0000256" key="7">
    <source>
        <dbReference type="ARBA" id="ARBA00023145"/>
    </source>
</evidence>
<sequence>MISPLSAALTLTLLLGSAPSASAATTTRDPVASDVVAPAVSSATNVAPGTTVSGRVYLADRDPAGLAAYASAVSDPDSSSYGHYLTAAQALTRFGPAPEQADRVAGWLTSNHLRVTARTQNYLTFAGPASAVDTAFAVTLKSFSRHGATYRSTAQQPSVPAAVAHDVLAVTGLDDTPRRTTSGTALPAHPAPVEGAPAPSVSDTVTPTDAQPEPVFRNAGPLSDYYGEKVATNLPAVDGAQVPYAVRGYTGTQLRDVYGAKPGMTGAGVKIAVITAYASPTLLSDLGQYAARNGDAAYRPGQIRQVTPTAYTNLDVCDPGGQFGEQTLDTEVVHALAPAADLTVVSSASCRSEDFYDSIATVVDHHLADIVSNSWYAVDPVTPADHATVDSLLQLGAVQGIGFYAASGDNGDLGDFRLDNTHTGEVDFPARDPWVTAVGGTTLAIGAGDKYLWETGWGSHSAPLSADGSAWQGPPGGFINGTGGGAVPGTAQPAYQRGIVPDVLSHPDGSATAVRVTPDIAAVGDPTTGFVTGDTQLFPDGTKQYNEHRIGGTSVAAPVIAGIQALAQQLTGKPLGFANPLIYRKYRDRLFRDPTGNPLGTGRNPALVRVDYANSLDASEGLVTTLRTTGLDTSLTTTPGYDTTTGVGTPTAAYLASFARE</sequence>
<feature type="region of interest" description="Disordered" evidence="8">
    <location>
        <begin position="174"/>
        <end position="214"/>
    </location>
</feature>
<dbReference type="PANTHER" id="PTHR14218:SF15">
    <property type="entry name" value="TRIPEPTIDYL-PEPTIDASE 1"/>
    <property type="match status" value="1"/>
</dbReference>
<dbReference type="CDD" id="cd11377">
    <property type="entry name" value="Pro-peptidase_S53"/>
    <property type="match status" value="1"/>
</dbReference>
<dbReference type="PROSITE" id="PS00138">
    <property type="entry name" value="SUBTILASE_SER"/>
    <property type="match status" value="1"/>
</dbReference>
<evidence type="ECO:0000256" key="3">
    <source>
        <dbReference type="ARBA" id="ARBA00022723"/>
    </source>
</evidence>
<keyword evidence="4 11" id="KW-0378">Hydrolase</keyword>
<dbReference type="Pfam" id="PF00082">
    <property type="entry name" value="Peptidase_S8"/>
    <property type="match status" value="1"/>
</dbReference>
<dbReference type="InterPro" id="IPR023828">
    <property type="entry name" value="Peptidase_S8_Ser-AS"/>
</dbReference>
<dbReference type="InterPro" id="IPR000209">
    <property type="entry name" value="Peptidase_S8/S53_dom"/>
</dbReference>
<dbReference type="InterPro" id="IPR030400">
    <property type="entry name" value="Sedolisin_dom"/>
</dbReference>
<keyword evidence="7" id="KW-0865">Zymogen</keyword>
<keyword evidence="9" id="KW-0732">Signal</keyword>
<dbReference type="Proteomes" id="UP001330812">
    <property type="component" value="Chromosome"/>
</dbReference>
<proteinExistence type="predicted"/>
<dbReference type="SMART" id="SM00944">
    <property type="entry name" value="Pro-kuma_activ"/>
    <property type="match status" value="1"/>
</dbReference>
<dbReference type="InterPro" id="IPR036852">
    <property type="entry name" value="Peptidase_S8/S53_dom_sf"/>
</dbReference>
<evidence type="ECO:0000313" key="12">
    <source>
        <dbReference type="Proteomes" id="UP001330812"/>
    </source>
</evidence>
<evidence type="ECO:0000256" key="2">
    <source>
        <dbReference type="ARBA" id="ARBA00022670"/>
    </source>
</evidence>
<reference evidence="11 12" key="1">
    <citation type="journal article" date="2015" name="Int. J. Syst. Evol. Microbiol.">
        <title>Amycolatopsis rhabdoformis sp. nov., an actinomycete isolated from a tropical forest soil.</title>
        <authorList>
            <person name="Souza W.R."/>
            <person name="Silva R.E."/>
            <person name="Goodfellow M."/>
            <person name="Busarakam K."/>
            <person name="Figueiro F.S."/>
            <person name="Ferreira D."/>
            <person name="Rodrigues-Filho E."/>
            <person name="Moraes L.A.B."/>
            <person name="Zucchi T.D."/>
        </authorList>
    </citation>
    <scope>NUCLEOTIDE SEQUENCE [LARGE SCALE GENOMIC DNA]</scope>
    <source>
        <strain evidence="11 12">NCIMB 14900</strain>
    </source>
</reference>
<feature type="domain" description="Peptidase S53" evidence="10">
    <location>
        <begin position="248"/>
        <end position="661"/>
    </location>
</feature>
<evidence type="ECO:0000313" key="11">
    <source>
        <dbReference type="EMBL" id="WSE26255.1"/>
    </source>
</evidence>
<feature type="region of interest" description="Disordered" evidence="8">
    <location>
        <begin position="473"/>
        <end position="492"/>
    </location>
</feature>
<dbReference type="SUPFAM" id="SSF52743">
    <property type="entry name" value="Subtilisin-like"/>
    <property type="match status" value="1"/>
</dbReference>
<dbReference type="InterPro" id="IPR015366">
    <property type="entry name" value="S53_propep"/>
</dbReference>
<evidence type="ECO:0000256" key="1">
    <source>
        <dbReference type="ARBA" id="ARBA00001913"/>
    </source>
</evidence>
<comment type="cofactor">
    <cofactor evidence="1">
        <name>Ca(2+)</name>
        <dbReference type="ChEBI" id="CHEBI:29108"/>
    </cofactor>
</comment>
<dbReference type="CDD" id="cd04056">
    <property type="entry name" value="Peptidases_S53"/>
    <property type="match status" value="1"/>
</dbReference>
<evidence type="ECO:0000256" key="8">
    <source>
        <dbReference type="SAM" id="MobiDB-lite"/>
    </source>
</evidence>
<keyword evidence="3" id="KW-0479">Metal-binding</keyword>